<dbReference type="Gramene" id="rna-gnl|WGS:JABURB|Cocit.L0556.1">
    <property type="protein sequence ID" value="cds-KAF7852168.1"/>
    <property type="gene ID" value="gene-BT93_L0556"/>
</dbReference>
<evidence type="ECO:0000256" key="1">
    <source>
        <dbReference type="ARBA" id="ARBA00013172"/>
    </source>
</evidence>
<protein>
    <recommendedName>
        <fullName evidence="1">holo-[acyl-carrier-protein] synthase</fullName>
        <ecNumber evidence="1">2.7.8.7</ecNumber>
    </recommendedName>
</protein>
<keyword evidence="6" id="KW-1185">Reference proteome</keyword>
<keyword evidence="2" id="KW-0808">Transferase</keyword>
<dbReference type="GO" id="GO:0000287">
    <property type="term" value="F:magnesium ion binding"/>
    <property type="evidence" value="ECO:0007669"/>
    <property type="project" value="InterPro"/>
</dbReference>
<dbReference type="FunFam" id="3.90.470.20:FF:000003">
    <property type="entry name" value="L-aminoadipate-semialdehyde dehydrogenase-phosphopantetheinyl transferase"/>
    <property type="match status" value="1"/>
</dbReference>
<evidence type="ECO:0000259" key="3">
    <source>
        <dbReference type="Pfam" id="PF01648"/>
    </source>
</evidence>
<dbReference type="FunFam" id="3.90.470.20:FF:000013">
    <property type="entry name" value="L-aminoadipate-semialdehyde dehydrogenase-phosphopantetheinyl transferase"/>
    <property type="match status" value="1"/>
</dbReference>
<dbReference type="PANTHER" id="PTHR12215">
    <property type="entry name" value="PHOSPHOPANTETHEINE TRANSFERASE"/>
    <property type="match status" value="1"/>
</dbReference>
<sequence>MTADEYPESEGPSMEEGVRRWLVDISKWCPSPQDFSSALSLFPPSQHSSILRFVKSEDRKRALVSRLLQYALLHQVLGIPYEQISIKRTLEGKPYLECDKDVTEFPNFNFNVSHHGDYVTIASEPLCLVGLDIVSCTIPWKETVTEFIQNFSSYFSRLEWDFIIGAGNEEQILVEFYRYWCLKEAYVKAIGSGLACGLDRVEFHHIGWTNINVKIDGTYSLHWKFWLLDLGEKHYISIARGHPRSATESYKSTLKRAEFSEDEYFAGFHLPDVGFVSQTVEQLISILQDAKKAQTTEGGTMQQ</sequence>
<dbReference type="InterPro" id="IPR037143">
    <property type="entry name" value="4-PPantetheinyl_Trfase_dom_sf"/>
</dbReference>
<dbReference type="GO" id="GO:0008897">
    <property type="term" value="F:holo-[acyl-carrier-protein] synthase activity"/>
    <property type="evidence" value="ECO:0007669"/>
    <property type="project" value="UniProtKB-EC"/>
</dbReference>
<feature type="domain" description="4'-phosphopantetheinyl transferase N-terminal" evidence="4">
    <location>
        <begin position="26"/>
        <end position="125"/>
    </location>
</feature>
<accession>A0A8T0CX47</accession>
<dbReference type="EMBL" id="MU089519">
    <property type="protein sequence ID" value="KAF7852168.1"/>
    <property type="molecule type" value="Genomic_DNA"/>
</dbReference>
<name>A0A8T0CX47_CORYI</name>
<feature type="domain" description="4'-phosphopantetheinyl transferase" evidence="3">
    <location>
        <begin position="129"/>
        <end position="238"/>
    </location>
</feature>
<evidence type="ECO:0000259" key="4">
    <source>
        <dbReference type="Pfam" id="PF22624"/>
    </source>
</evidence>
<dbReference type="EC" id="2.7.8.7" evidence="1"/>
<dbReference type="InterPro" id="IPR050559">
    <property type="entry name" value="P-Pant_transferase_sf"/>
</dbReference>
<proteinExistence type="predicted"/>
<comment type="caution">
    <text evidence="5">The sequence shown here is derived from an EMBL/GenBank/DDBJ whole genome shotgun (WGS) entry which is preliminary data.</text>
</comment>
<dbReference type="Pfam" id="PF01648">
    <property type="entry name" value="ACPS"/>
    <property type="match status" value="1"/>
</dbReference>
<dbReference type="PANTHER" id="PTHR12215:SF10">
    <property type="entry name" value="L-AMINOADIPATE-SEMIALDEHYDE DEHYDROGENASE-PHOSPHOPANTETHEINYL TRANSFERASE"/>
    <property type="match status" value="1"/>
</dbReference>
<evidence type="ECO:0000313" key="5">
    <source>
        <dbReference type="EMBL" id="KAF7852168.1"/>
    </source>
</evidence>
<evidence type="ECO:0000256" key="2">
    <source>
        <dbReference type="ARBA" id="ARBA00022679"/>
    </source>
</evidence>
<dbReference type="GO" id="GO:0005829">
    <property type="term" value="C:cytosol"/>
    <property type="evidence" value="ECO:0007669"/>
    <property type="project" value="TreeGrafter"/>
</dbReference>
<dbReference type="AlphaFoldDB" id="A0A8T0CX47"/>
<dbReference type="OrthoDB" id="26719at2759"/>
<gene>
    <name evidence="5" type="ORF">BT93_L0556</name>
</gene>
<reference evidence="5" key="1">
    <citation type="submission" date="2020-05" db="EMBL/GenBank/DDBJ databases">
        <title>WGS assembly of Corymbia citriodora subspecies variegata.</title>
        <authorList>
            <person name="Barry K."/>
            <person name="Hundley H."/>
            <person name="Shu S."/>
            <person name="Jenkins J."/>
            <person name="Grimwood J."/>
            <person name="Baten A."/>
        </authorList>
    </citation>
    <scope>NUCLEOTIDE SEQUENCE</scope>
    <source>
        <strain evidence="5">CV2-018</strain>
    </source>
</reference>
<evidence type="ECO:0000313" key="6">
    <source>
        <dbReference type="Proteomes" id="UP000806378"/>
    </source>
</evidence>
<organism evidence="5 6">
    <name type="scientific">Corymbia citriodora subsp. variegata</name>
    <dbReference type="NCBI Taxonomy" id="360336"/>
    <lineage>
        <taxon>Eukaryota</taxon>
        <taxon>Viridiplantae</taxon>
        <taxon>Streptophyta</taxon>
        <taxon>Embryophyta</taxon>
        <taxon>Tracheophyta</taxon>
        <taxon>Spermatophyta</taxon>
        <taxon>Magnoliopsida</taxon>
        <taxon>eudicotyledons</taxon>
        <taxon>Gunneridae</taxon>
        <taxon>Pentapetalae</taxon>
        <taxon>rosids</taxon>
        <taxon>malvids</taxon>
        <taxon>Myrtales</taxon>
        <taxon>Myrtaceae</taxon>
        <taxon>Myrtoideae</taxon>
        <taxon>Eucalypteae</taxon>
        <taxon>Corymbia</taxon>
    </lineage>
</organism>
<dbReference type="Proteomes" id="UP000806378">
    <property type="component" value="Unassembled WGS sequence"/>
</dbReference>
<dbReference type="Pfam" id="PF22624">
    <property type="entry name" value="AASDHPPT_N"/>
    <property type="match status" value="1"/>
</dbReference>
<dbReference type="GO" id="GO:0019878">
    <property type="term" value="P:lysine biosynthetic process via aminoadipic acid"/>
    <property type="evidence" value="ECO:0007669"/>
    <property type="project" value="TreeGrafter"/>
</dbReference>
<dbReference type="SUPFAM" id="SSF56214">
    <property type="entry name" value="4'-phosphopantetheinyl transferase"/>
    <property type="match status" value="2"/>
</dbReference>
<dbReference type="InterPro" id="IPR008278">
    <property type="entry name" value="4-PPantetheinyl_Trfase_dom"/>
</dbReference>
<dbReference type="InterPro" id="IPR055066">
    <property type="entry name" value="AASDHPPT_N"/>
</dbReference>
<dbReference type="Gene3D" id="3.90.470.20">
    <property type="entry name" value="4'-phosphopantetheinyl transferase domain"/>
    <property type="match status" value="2"/>
</dbReference>